<evidence type="ECO:0000313" key="2">
    <source>
        <dbReference type="Proteomes" id="UP000273202"/>
    </source>
</evidence>
<proteinExistence type="predicted"/>
<sequence length="38" mass="4452">MRMLREIAAVIATHTLGRLELEFDFDPFELPEDEEFLG</sequence>
<keyword evidence="2" id="KW-1185">Reference proteome</keyword>
<accession>A0A3G8FF58</accession>
<dbReference type="KEGG" id="vg:64947526"/>
<dbReference type="Proteomes" id="UP000273202">
    <property type="component" value="Segment"/>
</dbReference>
<dbReference type="RefSeq" id="YP_010063617.1">
    <property type="nucleotide sequence ID" value="NC_054808.1"/>
</dbReference>
<dbReference type="EMBL" id="MK061408">
    <property type="protein sequence ID" value="AZF93386.1"/>
    <property type="molecule type" value="Genomic_DNA"/>
</dbReference>
<organism evidence="1 2">
    <name type="scientific">Mycobacterium phage Centaur</name>
    <dbReference type="NCBI Taxonomy" id="2488784"/>
    <lineage>
        <taxon>Viruses</taxon>
        <taxon>Duplodnaviria</taxon>
        <taxon>Heunggongvirae</taxon>
        <taxon>Uroviricota</taxon>
        <taxon>Caudoviricetes</taxon>
        <taxon>Turbidovirus</taxon>
        <taxon>Turbidovirus centaur</taxon>
    </lineage>
</organism>
<name>A0A3G8FF58_9CAUD</name>
<dbReference type="GeneID" id="64947526"/>
<reference evidence="1 2" key="1">
    <citation type="submission" date="2018-10" db="EMBL/GenBank/DDBJ databases">
        <authorList>
            <person name="Staples A.K."/>
            <person name="Chhabra S.A."/>
            <person name="Chang S.T."/>
            <person name="Gover H.T."/>
            <person name="Sandhu A."/>
            <person name="Gaffney B.L."/>
            <person name="King R.A."/>
            <person name="Rinehart C.A."/>
            <person name="Rowland N.S."/>
            <person name="Garlena R.A."/>
            <person name="Russell D.A."/>
            <person name="Pope W.H."/>
            <person name="Jacobs-Sera D."/>
            <person name="Hendrix R.W."/>
            <person name="Hatfull G.F."/>
        </authorList>
    </citation>
    <scope>NUCLEOTIDE SEQUENCE [LARGE SCALE GENOMIC DNA]</scope>
</reference>
<evidence type="ECO:0000313" key="1">
    <source>
        <dbReference type="EMBL" id="AZF93386.1"/>
    </source>
</evidence>
<protein>
    <submittedName>
        <fullName evidence="1">Uncharacterized protein</fullName>
    </submittedName>
</protein>
<gene>
    <name evidence="1" type="primary">1</name>
    <name evidence="1" type="ORF">SEA_CENTAUR_1</name>
</gene>